<evidence type="ECO:0000256" key="4">
    <source>
        <dbReference type="ARBA" id="ARBA00023002"/>
    </source>
</evidence>
<sequence>MNGHKSQPTKICALVALSNFRLTFVYMEVISEEGSSYDRAKEVQDFDETKAGVKGLVDSGAIKIPKFFIHPLENLQKPNASGPSTVCFRVPVIDMEGFQGSRRKEILDGIVAASETWGFFQVVNHGVPLCIMDNMLEGVRQFHEQPKEVKMEWYSRDYKQPVRYFCNGNLVVNKGAASWRDSIAFDFHDGQLDPGFFPPVCREAVSEYIKHMMKLRKTLSELLSEALGLHSDYLASTGCMETESLVCHYYPACPEPDLTLGATKHSDPSFLTILLQENVRGLQVFHQNNWVDVPSLPGAFVINIGDFIQLITNGKFRSVEHRVLAGQVPRASVACFFYPSTANKFKPYAPIKELLTENNPPIYRETHVTEYMAYFRSKGLDGNSSLPHFKLQ</sequence>
<dbReference type="GO" id="GO:0046872">
    <property type="term" value="F:metal ion binding"/>
    <property type="evidence" value="ECO:0007669"/>
    <property type="project" value="UniProtKB-KW"/>
</dbReference>
<dbReference type="PANTHER" id="PTHR10209:SF714">
    <property type="entry name" value="1-AMINOCYCLOPROPANE-1-CARBOXYLATE OXIDASE HOMOLOG 11-RELATED"/>
    <property type="match status" value="1"/>
</dbReference>
<dbReference type="Proteomes" id="UP000026915">
    <property type="component" value="Chromosome 1"/>
</dbReference>
<dbReference type="InterPro" id="IPR027443">
    <property type="entry name" value="IPNS-like_sf"/>
</dbReference>
<evidence type="ECO:0000313" key="9">
    <source>
        <dbReference type="Proteomes" id="UP000026915"/>
    </source>
</evidence>
<evidence type="ECO:0000256" key="2">
    <source>
        <dbReference type="ARBA" id="ARBA00008056"/>
    </source>
</evidence>
<name>A0A061DQW1_THECC</name>
<dbReference type="Gene3D" id="2.60.120.330">
    <property type="entry name" value="B-lactam Antibiotic, Isopenicillin N Synthase, Chain"/>
    <property type="match status" value="1"/>
</dbReference>
<dbReference type="STRING" id="3641.A0A061DQW1"/>
<dbReference type="EMBL" id="CM001879">
    <property type="protein sequence ID" value="EOX94496.1"/>
    <property type="molecule type" value="Genomic_DNA"/>
</dbReference>
<reference evidence="8 9" key="1">
    <citation type="journal article" date="2013" name="Genome Biol.">
        <title>The genome sequence of the most widely cultivated cacao type and its use to identify candidate genes regulating pod color.</title>
        <authorList>
            <person name="Motamayor J.C."/>
            <person name="Mockaitis K."/>
            <person name="Schmutz J."/>
            <person name="Haiminen N."/>
            <person name="Iii D.L."/>
            <person name="Cornejo O."/>
            <person name="Findley S.D."/>
            <person name="Zheng P."/>
            <person name="Utro F."/>
            <person name="Royaert S."/>
            <person name="Saski C."/>
            <person name="Jenkins J."/>
            <person name="Podicheti R."/>
            <person name="Zhao M."/>
            <person name="Scheffler B.E."/>
            <person name="Stack J.C."/>
            <person name="Feltus F.A."/>
            <person name="Mustiga G.M."/>
            <person name="Amores F."/>
            <person name="Phillips W."/>
            <person name="Marelli J.P."/>
            <person name="May G.D."/>
            <person name="Shapiro H."/>
            <person name="Ma J."/>
            <person name="Bustamante C.D."/>
            <person name="Schnell R.J."/>
            <person name="Main D."/>
            <person name="Gilbert D."/>
            <person name="Parida L."/>
            <person name="Kuhn D.N."/>
        </authorList>
    </citation>
    <scope>NUCLEOTIDE SEQUENCE [LARGE SCALE GENOMIC DNA]</scope>
    <source>
        <strain evidence="9">cv. Matina 1-6</strain>
    </source>
</reference>
<dbReference type="FunFam" id="2.60.120.330:FF:000005">
    <property type="entry name" value="1-aminocyclopropane-1-carboxylate oxidase homolog 1"/>
    <property type="match status" value="1"/>
</dbReference>
<dbReference type="PROSITE" id="PS51471">
    <property type="entry name" value="FE2OG_OXY"/>
    <property type="match status" value="1"/>
</dbReference>
<dbReference type="GO" id="GO:0051213">
    <property type="term" value="F:dioxygenase activity"/>
    <property type="evidence" value="ECO:0007669"/>
    <property type="project" value="UniProtKB-ARBA"/>
</dbReference>
<evidence type="ECO:0000259" key="7">
    <source>
        <dbReference type="PROSITE" id="PS51471"/>
    </source>
</evidence>
<dbReference type="SUPFAM" id="SSF51197">
    <property type="entry name" value="Clavaminate synthase-like"/>
    <property type="match status" value="1"/>
</dbReference>
<keyword evidence="5 6" id="KW-0408">Iron</keyword>
<dbReference type="OMA" id="THVGEYL"/>
<dbReference type="eggNOG" id="KOG0143">
    <property type="taxonomic scope" value="Eukaryota"/>
</dbReference>
<evidence type="ECO:0000256" key="3">
    <source>
        <dbReference type="ARBA" id="ARBA00022723"/>
    </source>
</evidence>
<protein>
    <submittedName>
        <fullName evidence="8">2-oxoglutarate and Fe(II)-dependent oxygenase superfamily protein isoform 1</fullName>
    </submittedName>
</protein>
<dbReference type="Pfam" id="PF14226">
    <property type="entry name" value="DIOX_N"/>
    <property type="match status" value="1"/>
</dbReference>
<comment type="cofactor">
    <cofactor evidence="1">
        <name>Fe cation</name>
        <dbReference type="ChEBI" id="CHEBI:24875"/>
    </cofactor>
</comment>
<evidence type="ECO:0000256" key="1">
    <source>
        <dbReference type="ARBA" id="ARBA00001962"/>
    </source>
</evidence>
<organism evidence="8 9">
    <name type="scientific">Theobroma cacao</name>
    <name type="common">Cacao</name>
    <name type="synonym">Cocoa</name>
    <dbReference type="NCBI Taxonomy" id="3641"/>
    <lineage>
        <taxon>Eukaryota</taxon>
        <taxon>Viridiplantae</taxon>
        <taxon>Streptophyta</taxon>
        <taxon>Embryophyta</taxon>
        <taxon>Tracheophyta</taxon>
        <taxon>Spermatophyta</taxon>
        <taxon>Magnoliopsida</taxon>
        <taxon>eudicotyledons</taxon>
        <taxon>Gunneridae</taxon>
        <taxon>Pentapetalae</taxon>
        <taxon>rosids</taxon>
        <taxon>malvids</taxon>
        <taxon>Malvales</taxon>
        <taxon>Malvaceae</taxon>
        <taxon>Byttnerioideae</taxon>
        <taxon>Theobroma</taxon>
    </lineage>
</organism>
<gene>
    <name evidence="8" type="ORF">TCM_004097</name>
</gene>
<keyword evidence="9" id="KW-1185">Reference proteome</keyword>
<keyword evidence="3 6" id="KW-0479">Metal-binding</keyword>
<evidence type="ECO:0000256" key="6">
    <source>
        <dbReference type="RuleBase" id="RU003682"/>
    </source>
</evidence>
<dbReference type="InParanoid" id="A0A061DQW1"/>
<dbReference type="InterPro" id="IPR005123">
    <property type="entry name" value="Oxoglu/Fe-dep_dioxygenase_dom"/>
</dbReference>
<dbReference type="Gramene" id="EOX94496">
    <property type="protein sequence ID" value="EOX94496"/>
    <property type="gene ID" value="TCM_004097"/>
</dbReference>
<evidence type="ECO:0000256" key="5">
    <source>
        <dbReference type="ARBA" id="ARBA00023004"/>
    </source>
</evidence>
<keyword evidence="4 6" id="KW-0560">Oxidoreductase</keyword>
<feature type="domain" description="Fe2OG dioxygenase" evidence="7">
    <location>
        <begin position="241"/>
        <end position="339"/>
    </location>
</feature>
<comment type="similarity">
    <text evidence="2 6">Belongs to the iron/ascorbate-dependent oxidoreductase family.</text>
</comment>
<dbReference type="InterPro" id="IPR044861">
    <property type="entry name" value="IPNS-like_FE2OG_OXY"/>
</dbReference>
<dbReference type="PANTHER" id="PTHR10209">
    <property type="entry name" value="OXIDOREDUCTASE, 2OG-FE II OXYGENASE FAMILY PROTEIN"/>
    <property type="match status" value="1"/>
</dbReference>
<accession>A0A061DQW1</accession>
<dbReference type="AlphaFoldDB" id="A0A061DQW1"/>
<dbReference type="InterPro" id="IPR026992">
    <property type="entry name" value="DIOX_N"/>
</dbReference>
<evidence type="ECO:0000313" key="8">
    <source>
        <dbReference type="EMBL" id="EOX94496.1"/>
    </source>
</evidence>
<proteinExistence type="inferred from homology"/>
<dbReference type="Pfam" id="PF03171">
    <property type="entry name" value="2OG-FeII_Oxy"/>
    <property type="match status" value="1"/>
</dbReference>